<dbReference type="AlphaFoldDB" id="E9HZY1"/>
<dbReference type="Pfam" id="PF19055">
    <property type="entry name" value="ABC2_membrane_7"/>
    <property type="match status" value="1"/>
</dbReference>
<dbReference type="PANTHER" id="PTHR48041">
    <property type="entry name" value="ABC TRANSPORTER G FAMILY MEMBER 28"/>
    <property type="match status" value="1"/>
</dbReference>
<feature type="transmembrane region" description="Helical" evidence="6">
    <location>
        <begin position="391"/>
        <end position="411"/>
    </location>
</feature>
<keyword evidence="10" id="KW-1185">Reference proteome</keyword>
<evidence type="ECO:0000256" key="3">
    <source>
        <dbReference type="ARBA" id="ARBA00022692"/>
    </source>
</evidence>
<dbReference type="Gene3D" id="3.40.50.300">
    <property type="entry name" value="P-loop containing nucleotide triphosphate hydrolases"/>
    <property type="match status" value="1"/>
</dbReference>
<dbReference type="InterPro" id="IPR050352">
    <property type="entry name" value="ABCG_transporters"/>
</dbReference>
<dbReference type="GO" id="GO:0055085">
    <property type="term" value="P:transmembrane transport"/>
    <property type="evidence" value="ECO:0000318"/>
    <property type="project" value="GO_Central"/>
</dbReference>
<dbReference type="GO" id="GO:0042626">
    <property type="term" value="F:ATPase-coupled transmembrane transporter activity"/>
    <property type="evidence" value="ECO:0000318"/>
    <property type="project" value="GO_Central"/>
</dbReference>
<evidence type="ECO:0000256" key="4">
    <source>
        <dbReference type="ARBA" id="ARBA00022989"/>
    </source>
</evidence>
<dbReference type="GO" id="GO:0005886">
    <property type="term" value="C:plasma membrane"/>
    <property type="evidence" value="ECO:0000318"/>
    <property type="project" value="GO_Central"/>
</dbReference>
<dbReference type="InterPro" id="IPR027417">
    <property type="entry name" value="P-loop_NTPase"/>
</dbReference>
<sequence length="499" mass="56487">MQFNPIFKISRQQKLETTMDRNATEESRSTTETMLLEKLATKILPPIACSSAKNAKRIKKKWFRSAFASEVLTDPSLIFCDEPTSGLDSFMAQNVVQILKNFPFSGKSVICTIHQPSSEVFSLFDRILLLAEGGRTAFFGPAGDALPFFSNLGFLCPPSHNPAEFYIHTLATEPSKEAESKERRNIICNAYEVSEASHRVFEMVEANKVPISSTSTKIRPSENETERRKVKKSPYKASVFDQFRAVAWRSVISVIRESMILKFKSFQTIFVAVIISLLFQDKPYIFIFVDIVTFQNVFGVVSTISNELPIFLREHRNGMYRTDVYFLSKTLADLPVYIFFPFVFVSILYYAIGLNPFTDRFFVSCGTVILVTNVATSFGYLISCAAGSTQIALDLTTPLVIPLLYIGGFFLRNGSVPVYLEWMRFLSWFMYGNEALSINQWASVIFNDTACPNGICIGAEILENYDFIPEFFHRDIGGLCRLIVGFRFLAFLALLSKIY</sequence>
<accession>E9HZY1</accession>
<dbReference type="Proteomes" id="UP000000305">
    <property type="component" value="Unassembled WGS sequence"/>
</dbReference>
<protein>
    <submittedName>
        <fullName evidence="9">ABC protein, subfamily ABCG</fullName>
    </submittedName>
</protein>
<dbReference type="HOGENOM" id="CLU_000604_57_6_1"/>
<keyword evidence="2" id="KW-0813">Transport</keyword>
<keyword evidence="5 6" id="KW-0472">Membrane</keyword>
<proteinExistence type="predicted"/>
<organism evidence="9 10">
    <name type="scientific">Daphnia pulex</name>
    <name type="common">Water flea</name>
    <dbReference type="NCBI Taxonomy" id="6669"/>
    <lineage>
        <taxon>Eukaryota</taxon>
        <taxon>Metazoa</taxon>
        <taxon>Ecdysozoa</taxon>
        <taxon>Arthropoda</taxon>
        <taxon>Crustacea</taxon>
        <taxon>Branchiopoda</taxon>
        <taxon>Diplostraca</taxon>
        <taxon>Cladocera</taxon>
        <taxon>Anomopoda</taxon>
        <taxon>Daphniidae</taxon>
        <taxon>Daphnia</taxon>
    </lineage>
</organism>
<feature type="transmembrane region" description="Helical" evidence="6">
    <location>
        <begin position="326"/>
        <end position="349"/>
    </location>
</feature>
<dbReference type="GO" id="GO:0030659">
    <property type="term" value="C:cytoplasmic vesicle membrane"/>
    <property type="evidence" value="ECO:0000318"/>
    <property type="project" value="GO_Central"/>
</dbReference>
<evidence type="ECO:0000259" key="8">
    <source>
        <dbReference type="Pfam" id="PF19055"/>
    </source>
</evidence>
<keyword evidence="4 6" id="KW-1133">Transmembrane helix</keyword>
<evidence type="ECO:0000259" key="7">
    <source>
        <dbReference type="Pfam" id="PF01061"/>
    </source>
</evidence>
<dbReference type="OrthoDB" id="66620at2759"/>
<dbReference type="Pfam" id="PF01061">
    <property type="entry name" value="ABC2_membrane"/>
    <property type="match status" value="1"/>
</dbReference>
<dbReference type="InParanoid" id="E9HZY1"/>
<evidence type="ECO:0000313" key="10">
    <source>
        <dbReference type="Proteomes" id="UP000000305"/>
    </source>
</evidence>
<evidence type="ECO:0000256" key="1">
    <source>
        <dbReference type="ARBA" id="ARBA00004141"/>
    </source>
</evidence>
<feature type="domain" description="ABC-2 type transporter transmembrane" evidence="7">
    <location>
        <begin position="242"/>
        <end position="441"/>
    </location>
</feature>
<dbReference type="KEGG" id="dpx:DAPPUDRAFT_347523"/>
<evidence type="ECO:0000256" key="5">
    <source>
        <dbReference type="ARBA" id="ARBA00023136"/>
    </source>
</evidence>
<comment type="subcellular location">
    <subcellularLocation>
        <location evidence="1">Membrane</location>
        <topology evidence="1">Multi-pass membrane protein</topology>
    </subcellularLocation>
</comment>
<evidence type="ECO:0000256" key="6">
    <source>
        <dbReference type="SAM" id="Phobius"/>
    </source>
</evidence>
<dbReference type="GO" id="GO:0140359">
    <property type="term" value="F:ABC-type transporter activity"/>
    <property type="evidence" value="ECO:0007669"/>
    <property type="project" value="InterPro"/>
</dbReference>
<dbReference type="eggNOG" id="KOG0061">
    <property type="taxonomic scope" value="Eukaryota"/>
</dbReference>
<dbReference type="EMBL" id="GL733433">
    <property type="protein sequence ID" value="EFX62699.1"/>
    <property type="molecule type" value="Genomic_DNA"/>
</dbReference>
<name>E9HZY1_DAPPU</name>
<evidence type="ECO:0000313" key="9">
    <source>
        <dbReference type="EMBL" id="EFX62699.1"/>
    </source>
</evidence>
<dbReference type="PANTHER" id="PTHR48041:SF129">
    <property type="entry name" value="PROTEIN WHITE"/>
    <property type="match status" value="1"/>
</dbReference>
<reference evidence="9 10" key="1">
    <citation type="journal article" date="2011" name="Science">
        <title>The ecoresponsive genome of Daphnia pulex.</title>
        <authorList>
            <person name="Colbourne J.K."/>
            <person name="Pfrender M.E."/>
            <person name="Gilbert D."/>
            <person name="Thomas W.K."/>
            <person name="Tucker A."/>
            <person name="Oakley T.H."/>
            <person name="Tokishita S."/>
            <person name="Aerts A."/>
            <person name="Arnold G.J."/>
            <person name="Basu M.K."/>
            <person name="Bauer D.J."/>
            <person name="Caceres C.E."/>
            <person name="Carmel L."/>
            <person name="Casola C."/>
            <person name="Choi J.H."/>
            <person name="Detter J.C."/>
            <person name="Dong Q."/>
            <person name="Dusheyko S."/>
            <person name="Eads B.D."/>
            <person name="Frohlich T."/>
            <person name="Geiler-Samerotte K.A."/>
            <person name="Gerlach D."/>
            <person name="Hatcher P."/>
            <person name="Jogdeo S."/>
            <person name="Krijgsveld J."/>
            <person name="Kriventseva E.V."/>
            <person name="Kultz D."/>
            <person name="Laforsch C."/>
            <person name="Lindquist E."/>
            <person name="Lopez J."/>
            <person name="Manak J.R."/>
            <person name="Muller J."/>
            <person name="Pangilinan J."/>
            <person name="Patwardhan R.P."/>
            <person name="Pitluck S."/>
            <person name="Pritham E.J."/>
            <person name="Rechtsteiner A."/>
            <person name="Rho M."/>
            <person name="Rogozin I.B."/>
            <person name="Sakarya O."/>
            <person name="Salamov A."/>
            <person name="Schaack S."/>
            <person name="Shapiro H."/>
            <person name="Shiga Y."/>
            <person name="Skalitzky C."/>
            <person name="Smith Z."/>
            <person name="Souvorov A."/>
            <person name="Sung W."/>
            <person name="Tang Z."/>
            <person name="Tsuchiya D."/>
            <person name="Tu H."/>
            <person name="Vos H."/>
            <person name="Wang M."/>
            <person name="Wolf Y.I."/>
            <person name="Yamagata H."/>
            <person name="Yamada T."/>
            <person name="Ye Y."/>
            <person name="Shaw J.R."/>
            <person name="Andrews J."/>
            <person name="Crease T.J."/>
            <person name="Tang H."/>
            <person name="Lucas S.M."/>
            <person name="Robertson H.M."/>
            <person name="Bork P."/>
            <person name="Koonin E.V."/>
            <person name="Zdobnov E.M."/>
            <person name="Grigoriev I.V."/>
            <person name="Lynch M."/>
            <person name="Boore J.L."/>
        </authorList>
    </citation>
    <scope>NUCLEOTIDE SEQUENCE [LARGE SCALE GENOMIC DNA]</scope>
</reference>
<feature type="transmembrane region" description="Helical" evidence="6">
    <location>
        <begin position="361"/>
        <end position="382"/>
    </location>
</feature>
<keyword evidence="3 6" id="KW-0812">Transmembrane</keyword>
<feature type="domain" description="ABC transporter family G" evidence="8">
    <location>
        <begin position="114"/>
        <end position="217"/>
    </location>
</feature>
<gene>
    <name evidence="9" type="ORF">DAPPUDRAFT_347523</name>
</gene>
<dbReference type="InterPro" id="IPR043926">
    <property type="entry name" value="ABCG_dom"/>
</dbReference>
<dbReference type="InterPro" id="IPR013525">
    <property type="entry name" value="ABC2_TM"/>
</dbReference>
<dbReference type="SUPFAM" id="SSF52540">
    <property type="entry name" value="P-loop containing nucleoside triphosphate hydrolases"/>
    <property type="match status" value="1"/>
</dbReference>
<evidence type="ECO:0000256" key="2">
    <source>
        <dbReference type="ARBA" id="ARBA00022448"/>
    </source>
</evidence>